<dbReference type="Pfam" id="PF12833">
    <property type="entry name" value="HTH_18"/>
    <property type="match status" value="1"/>
</dbReference>
<dbReference type="PROSITE" id="PS01124">
    <property type="entry name" value="HTH_ARAC_FAMILY_2"/>
    <property type="match status" value="1"/>
</dbReference>
<reference evidence="5 6" key="1">
    <citation type="submission" date="2019-08" db="EMBL/GenBank/DDBJ databases">
        <title>In-depth cultivation of the pig gut microbiome towards novel bacterial diversity and tailored functional studies.</title>
        <authorList>
            <person name="Wylensek D."/>
            <person name="Hitch T.C.A."/>
            <person name="Clavel T."/>
        </authorList>
    </citation>
    <scope>NUCLEOTIDE SEQUENCE [LARGE SCALE GENOMIC DNA]</scope>
    <source>
        <strain evidence="5 6">BBE-744-WT-12</strain>
    </source>
</reference>
<proteinExistence type="predicted"/>
<evidence type="ECO:0000256" key="3">
    <source>
        <dbReference type="ARBA" id="ARBA00023163"/>
    </source>
</evidence>
<evidence type="ECO:0000313" key="5">
    <source>
        <dbReference type="EMBL" id="MST95850.1"/>
    </source>
</evidence>
<dbReference type="InterPro" id="IPR018062">
    <property type="entry name" value="HTH_AraC-typ_CS"/>
</dbReference>
<dbReference type="PANTHER" id="PTHR43280:SF28">
    <property type="entry name" value="HTH-TYPE TRANSCRIPTIONAL ACTIVATOR RHAS"/>
    <property type="match status" value="1"/>
</dbReference>
<keyword evidence="1" id="KW-0805">Transcription regulation</keyword>
<keyword evidence="2" id="KW-0238">DNA-binding</keyword>
<dbReference type="RefSeq" id="WP_106055028.1">
    <property type="nucleotide sequence ID" value="NZ_CALXOB010000031.1"/>
</dbReference>
<dbReference type="GO" id="GO:0043565">
    <property type="term" value="F:sequence-specific DNA binding"/>
    <property type="evidence" value="ECO:0007669"/>
    <property type="project" value="InterPro"/>
</dbReference>
<dbReference type="SUPFAM" id="SSF51215">
    <property type="entry name" value="Regulatory protein AraC"/>
    <property type="match status" value="1"/>
</dbReference>
<keyword evidence="6" id="KW-1185">Reference proteome</keyword>
<dbReference type="InterPro" id="IPR003313">
    <property type="entry name" value="AraC-bd"/>
</dbReference>
<dbReference type="InterPro" id="IPR037923">
    <property type="entry name" value="HTH-like"/>
</dbReference>
<evidence type="ECO:0000313" key="6">
    <source>
        <dbReference type="Proteomes" id="UP000435649"/>
    </source>
</evidence>
<dbReference type="PROSITE" id="PS00041">
    <property type="entry name" value="HTH_ARAC_FAMILY_1"/>
    <property type="match status" value="1"/>
</dbReference>
<dbReference type="Proteomes" id="UP000435649">
    <property type="component" value="Unassembled WGS sequence"/>
</dbReference>
<dbReference type="InterPro" id="IPR014710">
    <property type="entry name" value="RmlC-like_jellyroll"/>
</dbReference>
<dbReference type="Pfam" id="PF02311">
    <property type="entry name" value="AraC_binding"/>
    <property type="match status" value="1"/>
</dbReference>
<dbReference type="SUPFAM" id="SSF46689">
    <property type="entry name" value="Homeodomain-like"/>
    <property type="match status" value="2"/>
</dbReference>
<dbReference type="InterPro" id="IPR009057">
    <property type="entry name" value="Homeodomain-like_sf"/>
</dbReference>
<name>A0A844FX64_9BACT</name>
<protein>
    <submittedName>
        <fullName evidence="5">Helix-turn-helix domain-containing protein</fullName>
    </submittedName>
</protein>
<evidence type="ECO:0000256" key="2">
    <source>
        <dbReference type="ARBA" id="ARBA00023125"/>
    </source>
</evidence>
<comment type="caution">
    <text evidence="5">The sequence shown here is derived from an EMBL/GenBank/DDBJ whole genome shotgun (WGS) entry which is preliminary data.</text>
</comment>
<dbReference type="Gene3D" id="2.60.120.10">
    <property type="entry name" value="Jelly Rolls"/>
    <property type="match status" value="1"/>
</dbReference>
<dbReference type="EMBL" id="VUNS01000002">
    <property type="protein sequence ID" value="MST95850.1"/>
    <property type="molecule type" value="Genomic_DNA"/>
</dbReference>
<evidence type="ECO:0000259" key="4">
    <source>
        <dbReference type="PROSITE" id="PS01124"/>
    </source>
</evidence>
<organism evidence="5 6">
    <name type="scientific">Victivallis lenta</name>
    <dbReference type="NCBI Taxonomy" id="2606640"/>
    <lineage>
        <taxon>Bacteria</taxon>
        <taxon>Pseudomonadati</taxon>
        <taxon>Lentisphaerota</taxon>
        <taxon>Lentisphaeria</taxon>
        <taxon>Victivallales</taxon>
        <taxon>Victivallaceae</taxon>
        <taxon>Victivallis</taxon>
    </lineage>
</organism>
<dbReference type="PANTHER" id="PTHR43280">
    <property type="entry name" value="ARAC-FAMILY TRANSCRIPTIONAL REGULATOR"/>
    <property type="match status" value="1"/>
</dbReference>
<sequence>MRLSRFQPDSFPLKVLHFDHQSTIDVHEHVFHELVLVVAGEGRHVTPAEEYTLSAGDIFLIKPGNPHGYEVEHDFSLFNILYEPERLNLPLFDLADEPGYRAFFELEPELRRQFGFRKHFRLGKSQLDELTLLVERMKFETESEEAGHRFRAVALFMRLFERIARVFSSSTLFRENDELFRLSEVVSYLEQHLTETMTVAGLAERAAMSPATLNRAFRRTVGKSPMNYLNDLRISEAELLLLRKPSLPIAEVAAECGFDDSNYFSRLFKKRTGCTPRSFRQRNSN</sequence>
<dbReference type="PRINTS" id="PR00032">
    <property type="entry name" value="HTHARAC"/>
</dbReference>
<feature type="domain" description="HTH araC/xylS-type" evidence="4">
    <location>
        <begin position="183"/>
        <end position="282"/>
    </location>
</feature>
<gene>
    <name evidence="5" type="ORF">FYJ85_02175</name>
</gene>
<accession>A0A844FX64</accession>
<keyword evidence="3" id="KW-0804">Transcription</keyword>
<dbReference type="AlphaFoldDB" id="A0A844FX64"/>
<evidence type="ECO:0000256" key="1">
    <source>
        <dbReference type="ARBA" id="ARBA00023015"/>
    </source>
</evidence>
<dbReference type="InterPro" id="IPR018060">
    <property type="entry name" value="HTH_AraC"/>
</dbReference>
<dbReference type="SMART" id="SM00342">
    <property type="entry name" value="HTH_ARAC"/>
    <property type="match status" value="1"/>
</dbReference>
<dbReference type="Gene3D" id="1.10.10.60">
    <property type="entry name" value="Homeodomain-like"/>
    <property type="match status" value="2"/>
</dbReference>
<dbReference type="GO" id="GO:0003700">
    <property type="term" value="F:DNA-binding transcription factor activity"/>
    <property type="evidence" value="ECO:0007669"/>
    <property type="project" value="InterPro"/>
</dbReference>
<dbReference type="InterPro" id="IPR020449">
    <property type="entry name" value="Tscrpt_reg_AraC-type_HTH"/>
</dbReference>